<evidence type="ECO:0000313" key="2">
    <source>
        <dbReference type="EMBL" id="WYJ88023.1"/>
    </source>
</evidence>
<dbReference type="RefSeq" id="WP_086280601.1">
    <property type="nucleotide sequence ID" value="NZ_CP147248.1"/>
</dbReference>
<name>A0ABZ2T9J8_9ENTE</name>
<evidence type="ECO:0000256" key="1">
    <source>
        <dbReference type="SAM" id="Phobius"/>
    </source>
</evidence>
<keyword evidence="1" id="KW-0472">Membrane</keyword>
<dbReference type="EMBL" id="CP147248">
    <property type="protein sequence ID" value="WYJ88023.1"/>
    <property type="molecule type" value="Genomic_DNA"/>
</dbReference>
<keyword evidence="1" id="KW-1133">Transmembrane helix</keyword>
<protein>
    <recommendedName>
        <fullName evidence="4">Type II secretion system protein</fullName>
    </recommendedName>
</protein>
<sequence length="107" mass="12375">MLKKSSSYKGYILLESLVALGLLCIIVGSYISLNTLLLRKNKQATEQLLMHRILYEEMKSYENYGEQSIQGEHVSNNSYQVRFDKRNNKLVEVEITNGKEGFILKQE</sequence>
<keyword evidence="3" id="KW-1185">Reference proteome</keyword>
<proteinExistence type="predicted"/>
<gene>
    <name evidence="2" type="ORF">A5866_003151</name>
</gene>
<organism evidence="2 3">
    <name type="scientific">Candidatus Enterococcus lemimoniae</name>
    <dbReference type="NCBI Taxonomy" id="1834167"/>
    <lineage>
        <taxon>Bacteria</taxon>
        <taxon>Bacillati</taxon>
        <taxon>Bacillota</taxon>
        <taxon>Bacilli</taxon>
        <taxon>Lactobacillales</taxon>
        <taxon>Enterococcaceae</taxon>
        <taxon>Enterococcus</taxon>
    </lineage>
</organism>
<keyword evidence="1" id="KW-0812">Transmembrane</keyword>
<dbReference type="NCBIfam" id="NF041013">
    <property type="entry name" value="T4P_ComGE"/>
    <property type="match status" value="1"/>
</dbReference>
<reference evidence="3" key="1">
    <citation type="submission" date="2017-05" db="EMBL/GenBank/DDBJ databases">
        <title>The Genome Sequence of EEnterococcus faecalis 9F2_4866.</title>
        <authorList>
            <consortium name="The Broad Institute Genomics Platform"/>
            <consortium name="The Broad Institute Genomic Center for Infectious Diseases"/>
            <person name="Earl A."/>
            <person name="Manson A."/>
            <person name="Schwartman J."/>
            <person name="Gilmore M."/>
            <person name="Abouelleil A."/>
            <person name="Cao P."/>
            <person name="Chapman S."/>
            <person name="Cusick C."/>
            <person name="Shea T."/>
            <person name="Young S."/>
            <person name="Neafsey D."/>
            <person name="Nusbaum C."/>
            <person name="Birren B."/>
        </authorList>
    </citation>
    <scope>NUCLEOTIDE SEQUENCE [LARGE SCALE GENOMIC DNA]</scope>
    <source>
        <strain evidence="3">12C11_DIV0727</strain>
    </source>
</reference>
<evidence type="ECO:0000313" key="3">
    <source>
        <dbReference type="Proteomes" id="UP000195080"/>
    </source>
</evidence>
<accession>A0ABZ2T9J8</accession>
<dbReference type="InterPro" id="IPR053468">
    <property type="entry name" value="ComGE-like"/>
</dbReference>
<feature type="transmembrane region" description="Helical" evidence="1">
    <location>
        <begin position="12"/>
        <end position="33"/>
    </location>
</feature>
<evidence type="ECO:0008006" key="4">
    <source>
        <dbReference type="Google" id="ProtNLM"/>
    </source>
</evidence>
<dbReference type="Proteomes" id="UP000195080">
    <property type="component" value="Chromosome"/>
</dbReference>